<dbReference type="InterPro" id="IPR029411">
    <property type="entry name" value="RG-lyase_III"/>
</dbReference>
<keyword evidence="6" id="KW-0732">Signal</keyword>
<dbReference type="Proteomes" id="UP000521872">
    <property type="component" value="Unassembled WGS sequence"/>
</dbReference>
<dbReference type="Gene3D" id="2.60.120.260">
    <property type="entry name" value="Galactose-binding domain-like"/>
    <property type="match status" value="1"/>
</dbReference>
<evidence type="ECO:0000313" key="15">
    <source>
        <dbReference type="EMBL" id="KAF4617498.1"/>
    </source>
</evidence>
<dbReference type="AlphaFoldDB" id="A0A8H4QUN4"/>
<keyword evidence="11" id="KW-0624">Polysaccharide degradation</keyword>
<keyword evidence="10" id="KW-0961">Cell wall biogenesis/degradation</keyword>
<dbReference type="PANTHER" id="PTHR36574:SF1">
    <property type="entry name" value="RHAMNOGALACTURONATE LYASE-RELATED"/>
    <property type="match status" value="1"/>
</dbReference>
<dbReference type="GO" id="GO:0071555">
    <property type="term" value="P:cell wall organization"/>
    <property type="evidence" value="ECO:0007669"/>
    <property type="project" value="UniProtKB-KW"/>
</dbReference>
<evidence type="ECO:0000313" key="16">
    <source>
        <dbReference type="Proteomes" id="UP000521872"/>
    </source>
</evidence>
<reference evidence="15 16" key="1">
    <citation type="submission" date="2019-12" db="EMBL/GenBank/DDBJ databases">
        <authorList>
            <person name="Floudas D."/>
            <person name="Bentzer J."/>
            <person name="Ahren D."/>
            <person name="Johansson T."/>
            <person name="Persson P."/>
            <person name="Tunlid A."/>
        </authorList>
    </citation>
    <scope>NUCLEOTIDE SEQUENCE [LARGE SCALE GENOMIC DNA]</scope>
    <source>
        <strain evidence="15 16">CBS 102.39</strain>
    </source>
</reference>
<dbReference type="GO" id="GO:0005576">
    <property type="term" value="C:extracellular region"/>
    <property type="evidence" value="ECO:0007669"/>
    <property type="project" value="UniProtKB-SubCell"/>
</dbReference>
<dbReference type="CDD" id="cd10317">
    <property type="entry name" value="RGL4_C"/>
    <property type="match status" value="1"/>
</dbReference>
<dbReference type="SUPFAM" id="SSF49452">
    <property type="entry name" value="Starch-binding domain-like"/>
    <property type="match status" value="1"/>
</dbReference>
<name>A0A8H4QUN4_9AGAR</name>
<dbReference type="GO" id="GO:0102210">
    <property type="term" value="F:rhamnogalacturonan endolyase activity"/>
    <property type="evidence" value="ECO:0007669"/>
    <property type="project" value="UniProtKB-EC"/>
</dbReference>
<comment type="caution">
    <text evidence="15">The sequence shown here is derived from an EMBL/GenBank/DDBJ whole genome shotgun (WGS) entry which is preliminary data.</text>
</comment>
<evidence type="ECO:0000256" key="2">
    <source>
        <dbReference type="ARBA" id="ARBA00004613"/>
    </source>
</evidence>
<keyword evidence="8" id="KW-0456">Lyase</keyword>
<dbReference type="EC" id="4.2.2.23" evidence="4"/>
<feature type="domain" description="Rhamnogalacturonan lyase" evidence="14">
    <location>
        <begin position="346"/>
        <end position="417"/>
    </location>
</feature>
<dbReference type="Gene3D" id="2.60.40.1120">
    <property type="entry name" value="Carboxypeptidase-like, regulatory domain"/>
    <property type="match status" value="1"/>
</dbReference>
<dbReference type="Pfam" id="PF09284">
    <property type="entry name" value="RhgB_N"/>
    <property type="match status" value="1"/>
</dbReference>
<dbReference type="InterPro" id="IPR008979">
    <property type="entry name" value="Galactose-bd-like_sf"/>
</dbReference>
<evidence type="ECO:0000259" key="13">
    <source>
        <dbReference type="Pfam" id="PF14683"/>
    </source>
</evidence>
<keyword evidence="9" id="KW-0119">Carbohydrate metabolism</keyword>
<protein>
    <recommendedName>
        <fullName evidence="4">rhamnogalacturonan endolyase</fullName>
        <ecNumber evidence="4">4.2.2.23</ecNumber>
    </recommendedName>
</protein>
<evidence type="ECO:0000256" key="6">
    <source>
        <dbReference type="ARBA" id="ARBA00022729"/>
    </source>
</evidence>
<dbReference type="CDD" id="cd10320">
    <property type="entry name" value="RGL4_N"/>
    <property type="match status" value="1"/>
</dbReference>
<comment type="subcellular location">
    <subcellularLocation>
        <location evidence="2">Secreted</location>
    </subcellularLocation>
</comment>
<dbReference type="InterPro" id="IPR011013">
    <property type="entry name" value="Gal_mutarotase_sf_dom"/>
</dbReference>
<dbReference type="SUPFAM" id="SSF74650">
    <property type="entry name" value="Galactose mutarotase-like"/>
    <property type="match status" value="1"/>
</dbReference>
<dbReference type="PANTHER" id="PTHR36574">
    <property type="entry name" value="RHAMNOGALACTURONATE LYASE-RELATED"/>
    <property type="match status" value="1"/>
</dbReference>
<evidence type="ECO:0000256" key="7">
    <source>
        <dbReference type="ARBA" id="ARBA00023157"/>
    </source>
</evidence>
<dbReference type="FunFam" id="2.60.120.260:FF:000102">
    <property type="entry name" value="Rhamnogalacturonate lyase A"/>
    <property type="match status" value="1"/>
</dbReference>
<evidence type="ECO:0000256" key="4">
    <source>
        <dbReference type="ARBA" id="ARBA00012437"/>
    </source>
</evidence>
<dbReference type="GO" id="GO:0045490">
    <property type="term" value="P:pectin catabolic process"/>
    <property type="evidence" value="ECO:0007669"/>
    <property type="project" value="TreeGrafter"/>
</dbReference>
<organism evidence="15 16">
    <name type="scientific">Agrocybe pediades</name>
    <dbReference type="NCBI Taxonomy" id="84607"/>
    <lineage>
        <taxon>Eukaryota</taxon>
        <taxon>Fungi</taxon>
        <taxon>Dikarya</taxon>
        <taxon>Basidiomycota</taxon>
        <taxon>Agaricomycotina</taxon>
        <taxon>Agaricomycetes</taxon>
        <taxon>Agaricomycetidae</taxon>
        <taxon>Agaricales</taxon>
        <taxon>Agaricineae</taxon>
        <taxon>Strophariaceae</taxon>
        <taxon>Agrocybe</taxon>
    </lineage>
</organism>
<feature type="domain" description="Rhamnogalacturonan lyase" evidence="13">
    <location>
        <begin position="429"/>
        <end position="594"/>
    </location>
</feature>
<dbReference type="InterPro" id="IPR016590">
    <property type="entry name" value="Rhamnogalacturonase_B"/>
</dbReference>
<accession>A0A8H4QUN4</accession>
<evidence type="ECO:0000256" key="3">
    <source>
        <dbReference type="ARBA" id="ARBA00010418"/>
    </source>
</evidence>
<evidence type="ECO:0000256" key="1">
    <source>
        <dbReference type="ARBA" id="ARBA00001324"/>
    </source>
</evidence>
<evidence type="ECO:0000256" key="9">
    <source>
        <dbReference type="ARBA" id="ARBA00023277"/>
    </source>
</evidence>
<sequence length="595" mass="62929">MFAGFLRDLPGSEDILLAKTSPALVIHTGQVFFTVRTISRLRACSSGCSLTLVRRIKGCKSSSPFSTKSCIIMRLFNLAVILAAKLLPVAFAAFGVTTSGNNLVVDSGGGLVTTINKSNGDITSLVFNGKQLQDSSKFTQLSSGLGSATVNSRTQNDIIIVTIQTSTITHYYIVRSGINTLYIGTFASAEPDVGELRFIARLSKSALPNGVNTACEVSGGTAIEGSDVFLLNGQTRSKFYSSVRFIQDQVHGVTGSGVGVYMIIPGVSYETSSGGPFFRDINNQGTAQQELYWYMNSNHEQTESYRTGFFGPYAMAVTSGSPPSASLDTSFFDNLGLQGYVSASGRGTVSGSYSGTLSGQPVTIGFKNSQAQYWVAGSGGSFSRNSIKPGTYTVTLFQGELEAGTGTVNVNAGQTSSITLTSILNKPSTIWSIGTVDGTPAGFLNADKIQTMHPSDTRMSSWGPVTYTIGSSSPSSFPMAQFVAVNNPTTIKWTASSSQIGARTLRIRTTESFAGGRPQIKVNNWTSSAPAAPTKIDSRGVTRGTWRGLNQLYDFAIPSGTLVAGSNTITITVISGSSGDDFLSPNIVYDSVELF</sequence>
<evidence type="ECO:0000256" key="10">
    <source>
        <dbReference type="ARBA" id="ARBA00023316"/>
    </source>
</evidence>
<evidence type="ECO:0000256" key="8">
    <source>
        <dbReference type="ARBA" id="ARBA00023239"/>
    </source>
</evidence>
<evidence type="ECO:0000259" key="14">
    <source>
        <dbReference type="Pfam" id="PF14686"/>
    </source>
</evidence>
<keyword evidence="7" id="KW-1015">Disulfide bond</keyword>
<proteinExistence type="inferred from homology"/>
<dbReference type="GO" id="GO:0030246">
    <property type="term" value="F:carbohydrate binding"/>
    <property type="evidence" value="ECO:0007669"/>
    <property type="project" value="InterPro"/>
</dbReference>
<dbReference type="InterPro" id="IPR014718">
    <property type="entry name" value="GH-type_carb-bd"/>
</dbReference>
<evidence type="ECO:0000259" key="12">
    <source>
        <dbReference type="Pfam" id="PF09284"/>
    </source>
</evidence>
<keyword evidence="16" id="KW-1185">Reference proteome</keyword>
<evidence type="ECO:0000256" key="11">
    <source>
        <dbReference type="ARBA" id="ARBA00023326"/>
    </source>
</evidence>
<feature type="domain" description="Rhamnogalacturonase B N-terminal" evidence="12">
    <location>
        <begin position="94"/>
        <end position="339"/>
    </location>
</feature>
<keyword evidence="5" id="KW-0964">Secreted</keyword>
<dbReference type="Pfam" id="PF14683">
    <property type="entry name" value="CBM-like"/>
    <property type="match status" value="1"/>
</dbReference>
<dbReference type="InterPro" id="IPR013784">
    <property type="entry name" value="Carb-bd-like_fold"/>
</dbReference>
<gene>
    <name evidence="15" type="ORF">D9613_006078</name>
</gene>
<dbReference type="EMBL" id="JAACJL010000030">
    <property type="protein sequence ID" value="KAF4617498.1"/>
    <property type="molecule type" value="Genomic_DNA"/>
</dbReference>
<dbReference type="SUPFAM" id="SSF49785">
    <property type="entry name" value="Galactose-binding domain-like"/>
    <property type="match status" value="1"/>
</dbReference>
<evidence type="ECO:0000256" key="5">
    <source>
        <dbReference type="ARBA" id="ARBA00022525"/>
    </source>
</evidence>
<dbReference type="InterPro" id="IPR029413">
    <property type="entry name" value="RG-lyase_II"/>
</dbReference>
<comment type="similarity">
    <text evidence="3">Belongs to the polysaccharide lyase 4 family.</text>
</comment>
<comment type="catalytic activity">
    <reaction evidence="1">
        <text>Endotype eliminative cleavage of L-alpha-rhamnopyranosyl-(1-&gt;4)-alpha-D-galactopyranosyluronic acid bonds of rhamnogalacturonan I domains in ramified hairy regions of pectin leaving L-rhamnopyranose at the reducing end and 4-deoxy-4,5-unsaturated D-galactopyranosyluronic acid at the non-reducing end.</text>
        <dbReference type="EC" id="4.2.2.23"/>
    </reaction>
</comment>
<dbReference type="Gene3D" id="2.70.98.10">
    <property type="match status" value="1"/>
</dbReference>
<dbReference type="Pfam" id="PF14686">
    <property type="entry name" value="fn3_3"/>
    <property type="match status" value="1"/>
</dbReference>
<dbReference type="InterPro" id="IPR015364">
    <property type="entry name" value="RhgB_N"/>
</dbReference>